<feature type="coiled-coil region" evidence="1">
    <location>
        <begin position="43"/>
        <end position="81"/>
    </location>
</feature>
<evidence type="ECO:0000256" key="1">
    <source>
        <dbReference type="SAM" id="Coils"/>
    </source>
</evidence>
<proteinExistence type="predicted"/>
<dbReference type="KEGG" id="scac:106084112"/>
<dbReference type="OrthoDB" id="6145874at2759"/>
<feature type="compositionally biased region" description="Basic and acidic residues" evidence="2">
    <location>
        <begin position="167"/>
        <end position="196"/>
    </location>
</feature>
<evidence type="ECO:0000256" key="2">
    <source>
        <dbReference type="SAM" id="MobiDB-lite"/>
    </source>
</evidence>
<feature type="region of interest" description="Disordered" evidence="2">
    <location>
        <begin position="92"/>
        <end position="196"/>
    </location>
</feature>
<name>A0A1I8PNH1_STOCA</name>
<dbReference type="InterPro" id="IPR014716">
    <property type="entry name" value="Fibrinogen_a/b/g_C_1"/>
</dbReference>
<dbReference type="InterPro" id="IPR036056">
    <property type="entry name" value="Fibrinogen-like_C"/>
</dbReference>
<dbReference type="AlphaFoldDB" id="A0A1I8PNH1"/>
<evidence type="ECO:0000259" key="4">
    <source>
        <dbReference type="PROSITE" id="PS51406"/>
    </source>
</evidence>
<accession>A0A1I8PNH1</accession>
<dbReference type="InterPro" id="IPR002181">
    <property type="entry name" value="Fibrinogen_a/b/g_C_dom"/>
</dbReference>
<dbReference type="Proteomes" id="UP000095300">
    <property type="component" value="Unassembled WGS sequence"/>
</dbReference>
<dbReference type="SMART" id="SM00186">
    <property type="entry name" value="FBG"/>
    <property type="match status" value="1"/>
</dbReference>
<reference evidence="5" key="1">
    <citation type="submission" date="2020-05" db="UniProtKB">
        <authorList>
            <consortium name="EnsemblMetazoa"/>
        </authorList>
    </citation>
    <scope>IDENTIFICATION</scope>
    <source>
        <strain evidence="5">USDA</strain>
    </source>
</reference>
<dbReference type="InterPro" id="IPR050373">
    <property type="entry name" value="Fibrinogen_C-term_domain"/>
</dbReference>
<dbReference type="STRING" id="35570.A0A1I8PNH1"/>
<dbReference type="PROSITE" id="PS51406">
    <property type="entry name" value="FIBRINOGEN_C_2"/>
    <property type="match status" value="1"/>
</dbReference>
<organism evidence="5 6">
    <name type="scientific">Stomoxys calcitrans</name>
    <name type="common">Stable fly</name>
    <name type="synonym">Conops calcitrans</name>
    <dbReference type="NCBI Taxonomy" id="35570"/>
    <lineage>
        <taxon>Eukaryota</taxon>
        <taxon>Metazoa</taxon>
        <taxon>Ecdysozoa</taxon>
        <taxon>Arthropoda</taxon>
        <taxon>Hexapoda</taxon>
        <taxon>Insecta</taxon>
        <taxon>Pterygota</taxon>
        <taxon>Neoptera</taxon>
        <taxon>Endopterygota</taxon>
        <taxon>Diptera</taxon>
        <taxon>Brachycera</taxon>
        <taxon>Muscomorpha</taxon>
        <taxon>Muscoidea</taxon>
        <taxon>Muscidae</taxon>
        <taxon>Stomoxys</taxon>
    </lineage>
</organism>
<dbReference type="GO" id="GO:0005615">
    <property type="term" value="C:extracellular space"/>
    <property type="evidence" value="ECO:0007669"/>
    <property type="project" value="TreeGrafter"/>
</dbReference>
<keyword evidence="6" id="KW-1185">Reference proteome</keyword>
<dbReference type="EnsemblMetazoa" id="SCAU009702-RA">
    <property type="protein sequence ID" value="SCAU009702-PA"/>
    <property type="gene ID" value="SCAU009702"/>
</dbReference>
<dbReference type="Pfam" id="PF00147">
    <property type="entry name" value="Fibrinogen_C"/>
    <property type="match status" value="1"/>
</dbReference>
<protein>
    <recommendedName>
        <fullName evidence="4">Fibrinogen C-terminal domain-containing protein</fullName>
    </recommendedName>
</protein>
<feature type="chain" id="PRO_5009326945" description="Fibrinogen C-terminal domain-containing protein" evidence="3">
    <location>
        <begin position="18"/>
        <end position="369"/>
    </location>
</feature>
<dbReference type="CDD" id="cd00087">
    <property type="entry name" value="FReD"/>
    <property type="match status" value="1"/>
</dbReference>
<sequence>MLFVGLFLLIFFSSTKAVHHVDPYDPVPEDNDADMWRVLYSKLNRLMDESSQLKEIIMDLRQSQNQQINEMQNMLQNAIASNCQPKYLEMRSPQTPEYNRPQAPDYYRPQAADYNRPQAPDYNRPQAPDYNRPQAPDYNRPQAPDYNRPQAPDYNRPQAPDYNRPQMPEHNRHPTPEHNSSHAPEHNRRHTPEHNKREWTIILRRMDGSVDFQRNWTDYKHGFGNPDGEFFIGLEKLHTMTTYDGPQELLITLGDWDNERRYAKYDLFEIGSEAEQYAMKELGEYSGDAGDALHYHRGMKFSTLDNSNSGHCPQNYGGGWWFNECEDSNLNSAYRKPGELVDLQKVLWSTWKGWDYSLKFAEMKIRSKG</sequence>
<dbReference type="VEuPathDB" id="VectorBase:SCAU009702"/>
<keyword evidence="3" id="KW-0732">Signal</keyword>
<feature type="domain" description="Fibrinogen C-terminal" evidence="4">
    <location>
        <begin position="199"/>
        <end position="369"/>
    </location>
</feature>
<feature type="signal peptide" evidence="3">
    <location>
        <begin position="1"/>
        <end position="17"/>
    </location>
</feature>
<dbReference type="SUPFAM" id="SSF56496">
    <property type="entry name" value="Fibrinogen C-terminal domain-like"/>
    <property type="match status" value="1"/>
</dbReference>
<gene>
    <name evidence="5" type="primary">106084112</name>
</gene>
<evidence type="ECO:0000313" key="5">
    <source>
        <dbReference type="EnsemblMetazoa" id="SCAU009702-PA"/>
    </source>
</evidence>
<evidence type="ECO:0000313" key="6">
    <source>
        <dbReference type="Proteomes" id="UP000095300"/>
    </source>
</evidence>
<dbReference type="PANTHER" id="PTHR19143">
    <property type="entry name" value="FIBRINOGEN/TENASCIN/ANGIOPOEITIN"/>
    <property type="match status" value="1"/>
</dbReference>
<dbReference type="PANTHER" id="PTHR19143:SF327">
    <property type="entry name" value="FI21813P1-RELATED"/>
    <property type="match status" value="1"/>
</dbReference>
<dbReference type="Gene3D" id="3.90.215.10">
    <property type="entry name" value="Gamma Fibrinogen, chain A, domain 1"/>
    <property type="match status" value="1"/>
</dbReference>
<keyword evidence="1" id="KW-0175">Coiled coil</keyword>
<evidence type="ECO:0000256" key="3">
    <source>
        <dbReference type="SAM" id="SignalP"/>
    </source>
</evidence>